<keyword evidence="6" id="KW-1185">Reference proteome</keyword>
<dbReference type="RefSeq" id="WP_231955371.1">
    <property type="nucleotide sequence ID" value="NZ_CACRYJ010000039.1"/>
</dbReference>
<dbReference type="CDD" id="cd06779">
    <property type="entry name" value="cpPDZ_Deg_HtrA-like"/>
    <property type="match status" value="1"/>
</dbReference>
<evidence type="ECO:0000256" key="3">
    <source>
        <dbReference type="SAM" id="MobiDB-lite"/>
    </source>
</evidence>
<keyword evidence="2" id="KW-0378">Hydrolase</keyword>
<organism evidence="5 6">
    <name type="scientific">Occultella aeris</name>
    <dbReference type="NCBI Taxonomy" id="2761496"/>
    <lineage>
        <taxon>Bacteria</taxon>
        <taxon>Bacillati</taxon>
        <taxon>Actinomycetota</taxon>
        <taxon>Actinomycetes</taxon>
        <taxon>Micrococcales</taxon>
        <taxon>Ruaniaceae</taxon>
        <taxon>Occultella</taxon>
    </lineage>
</organism>
<dbReference type="SUPFAM" id="SSF50494">
    <property type="entry name" value="Trypsin-like serine proteases"/>
    <property type="match status" value="1"/>
</dbReference>
<dbReference type="SMART" id="SM00228">
    <property type="entry name" value="PDZ"/>
    <property type="match status" value="1"/>
</dbReference>
<gene>
    <name evidence="5" type="primary">htrA_1</name>
    <name evidence="5" type="ORF">HALOF300_02759</name>
</gene>
<reference evidence="5 6" key="1">
    <citation type="submission" date="2019-11" db="EMBL/GenBank/DDBJ databases">
        <authorList>
            <person name="Criscuolo A."/>
        </authorList>
    </citation>
    <scope>NUCLEOTIDE SEQUENCE [LARGE SCALE GENOMIC DNA]</scope>
    <source>
        <strain evidence="5">CIP111667</strain>
    </source>
</reference>
<dbReference type="Proteomes" id="UP000419743">
    <property type="component" value="Unassembled WGS sequence"/>
</dbReference>
<dbReference type="Pfam" id="PF13365">
    <property type="entry name" value="Trypsin_2"/>
    <property type="match status" value="1"/>
</dbReference>
<comment type="caution">
    <text evidence="5">The sequence shown here is derived from an EMBL/GenBank/DDBJ whole genome shotgun (WGS) entry which is preliminary data.</text>
</comment>
<evidence type="ECO:0000256" key="2">
    <source>
        <dbReference type="ARBA" id="ARBA00022801"/>
    </source>
</evidence>
<accession>A0A7M4DKU4</accession>
<protein>
    <submittedName>
        <fullName evidence="5">Serine protease HtrA</fullName>
    </submittedName>
</protein>
<sequence>MSTPNPTPGWATPNSERPQAPATPGDQAAPGQATSGQAGPGQAVTHPYAYAASYTPNATGGAAGSNTAAPAAPTHRAPMAHQRPAPTAHQRPAYQGAAGTQAPYQGAASPHTTSQGNGSAGATPPPSTFGPGGGWQSPPPAPATTVKRPRTWLAITAAAVLAAGLASGGTAALLQNASPTGTLTQADAPVTVPVSADGSPDWEAVAAQVRPSVVAITFSSSAGSGAGSGVIIDSSGLILTNNHVVADAQSLTVTLSDGRIFEARIVGTDPTTDLAVIELTDAPDDLEAASLGTSDDLAVGESVMAVGNPLGLDSTVTTGIISALDRPVSATGGGQAQDAVVTNAIQIDAAVNPGNSGGPLFDANGRVIGITSSIATLSESSGSIGLGFAIPIDLATNVADQLIADGTAEHAYLGVSLTDDTATADGVTRTGAAVAQVGDGTPAAEAGLQEGDVIVQIDDHAVSGAESLTGWVRTYNSGDTVTLTVIRGGDSIEVETTLASREAAS</sequence>
<evidence type="ECO:0000313" key="5">
    <source>
        <dbReference type="EMBL" id="VZO37817.1"/>
    </source>
</evidence>
<name>A0A7M4DKU4_9MICO</name>
<dbReference type="InterPro" id="IPR001940">
    <property type="entry name" value="Peptidase_S1C"/>
</dbReference>
<feature type="compositionally biased region" description="Low complexity" evidence="3">
    <location>
        <begin position="55"/>
        <end position="81"/>
    </location>
</feature>
<feature type="region of interest" description="Disordered" evidence="3">
    <location>
        <begin position="1"/>
        <end position="145"/>
    </location>
</feature>
<proteinExistence type="predicted"/>
<dbReference type="InterPro" id="IPR036034">
    <property type="entry name" value="PDZ_sf"/>
</dbReference>
<evidence type="ECO:0000256" key="1">
    <source>
        <dbReference type="ARBA" id="ARBA00022670"/>
    </source>
</evidence>
<dbReference type="PROSITE" id="PS50106">
    <property type="entry name" value="PDZ"/>
    <property type="match status" value="1"/>
</dbReference>
<dbReference type="InterPro" id="IPR009003">
    <property type="entry name" value="Peptidase_S1_PA"/>
</dbReference>
<dbReference type="Pfam" id="PF13180">
    <property type="entry name" value="PDZ_2"/>
    <property type="match status" value="1"/>
</dbReference>
<dbReference type="InterPro" id="IPR001478">
    <property type="entry name" value="PDZ"/>
</dbReference>
<dbReference type="SUPFAM" id="SSF50156">
    <property type="entry name" value="PDZ domain-like"/>
    <property type="match status" value="1"/>
</dbReference>
<dbReference type="EMBL" id="CACRYJ010000039">
    <property type="protein sequence ID" value="VZO37817.1"/>
    <property type="molecule type" value="Genomic_DNA"/>
</dbReference>
<evidence type="ECO:0000259" key="4">
    <source>
        <dbReference type="PROSITE" id="PS50106"/>
    </source>
</evidence>
<dbReference type="PANTHER" id="PTHR43343">
    <property type="entry name" value="PEPTIDASE S12"/>
    <property type="match status" value="1"/>
</dbReference>
<dbReference type="AlphaFoldDB" id="A0A7M4DKU4"/>
<dbReference type="GO" id="GO:0006508">
    <property type="term" value="P:proteolysis"/>
    <property type="evidence" value="ECO:0007669"/>
    <property type="project" value="UniProtKB-KW"/>
</dbReference>
<keyword evidence="1 5" id="KW-0645">Protease</keyword>
<dbReference type="PRINTS" id="PR00834">
    <property type="entry name" value="PROTEASES2C"/>
</dbReference>
<dbReference type="Gene3D" id="2.40.10.120">
    <property type="match status" value="1"/>
</dbReference>
<evidence type="ECO:0000313" key="6">
    <source>
        <dbReference type="Proteomes" id="UP000419743"/>
    </source>
</evidence>
<dbReference type="GO" id="GO:0004252">
    <property type="term" value="F:serine-type endopeptidase activity"/>
    <property type="evidence" value="ECO:0007669"/>
    <property type="project" value="InterPro"/>
</dbReference>
<dbReference type="PANTHER" id="PTHR43343:SF3">
    <property type="entry name" value="PROTEASE DO-LIKE 8, CHLOROPLASTIC"/>
    <property type="match status" value="1"/>
</dbReference>
<feature type="domain" description="PDZ" evidence="4">
    <location>
        <begin position="402"/>
        <end position="489"/>
    </location>
</feature>
<dbReference type="InterPro" id="IPR051201">
    <property type="entry name" value="Chloro_Bact_Ser_Proteases"/>
</dbReference>
<dbReference type="Gene3D" id="2.30.42.10">
    <property type="match status" value="1"/>
</dbReference>